<comment type="subcellular location">
    <subcellularLocation>
        <location evidence="1">Cell membrane</location>
        <topology evidence="1">Multi-pass membrane protein</topology>
    </subcellularLocation>
</comment>
<evidence type="ECO:0000256" key="2">
    <source>
        <dbReference type="ARBA" id="ARBA00022475"/>
    </source>
</evidence>
<keyword evidence="8" id="KW-1185">Reference proteome</keyword>
<gene>
    <name evidence="7" type="ORF">OJ997_05025</name>
</gene>
<feature type="transmembrane region" description="Helical" evidence="6">
    <location>
        <begin position="78"/>
        <end position="98"/>
    </location>
</feature>
<dbReference type="GO" id="GO:0015658">
    <property type="term" value="F:branched-chain amino acid transmembrane transporter activity"/>
    <property type="evidence" value="ECO:0007669"/>
    <property type="project" value="InterPro"/>
</dbReference>
<evidence type="ECO:0000256" key="6">
    <source>
        <dbReference type="SAM" id="Phobius"/>
    </source>
</evidence>
<feature type="transmembrane region" description="Helical" evidence="6">
    <location>
        <begin position="26"/>
        <end position="47"/>
    </location>
</feature>
<dbReference type="InterPro" id="IPR043428">
    <property type="entry name" value="LivM-like"/>
</dbReference>
<protein>
    <submittedName>
        <fullName evidence="7">Branched-chain amino acid ABC transporter permease</fullName>
    </submittedName>
</protein>
<evidence type="ECO:0000313" key="7">
    <source>
        <dbReference type="EMBL" id="MDA0179648.1"/>
    </source>
</evidence>
<sequence>MSRRLAIYAVVIVALAAVPIWFESFWLQTGLFAMAAIIAAIGLTILVGIAGQLSLAHAFFVAVGAYGYAYLADKIPPLLAVVAAVLLAGLAGALFSPIAGRVRGIYLGLASLGLVFLGQHILQNATGITGGYRGIAVPPFSVLGFEFTGADGMVVLGVPYGPLEKLWYLGLVLVAVSLWYGRNLVRSRPGRALATVRDSEVAAATNGIDVVRYKAAAFTVSSMYAGLGGVLMALAFGRIVPESFGFLLSVDFLVMVVIGGAGSVGGAAAGAVFVTALPLILNHYSGSLPLLAEPGSGGVGAAELSRLLYGAAIVAVLLFARDGLAGLVHRKERVV</sequence>
<keyword evidence="3 6" id="KW-0812">Transmembrane</keyword>
<organism evidence="7 8">
    <name type="scientific">Solirubrobacter phytolaccae</name>
    <dbReference type="NCBI Taxonomy" id="1404360"/>
    <lineage>
        <taxon>Bacteria</taxon>
        <taxon>Bacillati</taxon>
        <taxon>Actinomycetota</taxon>
        <taxon>Thermoleophilia</taxon>
        <taxon>Solirubrobacterales</taxon>
        <taxon>Solirubrobacteraceae</taxon>
        <taxon>Solirubrobacter</taxon>
    </lineage>
</organism>
<evidence type="ECO:0000256" key="1">
    <source>
        <dbReference type="ARBA" id="ARBA00004651"/>
    </source>
</evidence>
<feature type="transmembrane region" description="Helical" evidence="6">
    <location>
        <begin position="105"/>
        <end position="122"/>
    </location>
</feature>
<dbReference type="EMBL" id="JAPDDP010000006">
    <property type="protein sequence ID" value="MDA0179648.1"/>
    <property type="molecule type" value="Genomic_DNA"/>
</dbReference>
<dbReference type="PANTHER" id="PTHR30482:SF5">
    <property type="entry name" value="ABC TRANSPORTER PERMEASE PROTEIN"/>
    <property type="match status" value="1"/>
</dbReference>
<dbReference type="RefSeq" id="WP_270023946.1">
    <property type="nucleotide sequence ID" value="NZ_JAPDDP010000006.1"/>
</dbReference>
<dbReference type="Proteomes" id="UP001147653">
    <property type="component" value="Unassembled WGS sequence"/>
</dbReference>
<comment type="caution">
    <text evidence="7">The sequence shown here is derived from an EMBL/GenBank/DDBJ whole genome shotgun (WGS) entry which is preliminary data.</text>
</comment>
<keyword evidence="2" id="KW-1003">Cell membrane</keyword>
<dbReference type="PANTHER" id="PTHR30482">
    <property type="entry name" value="HIGH-AFFINITY BRANCHED-CHAIN AMINO ACID TRANSPORT SYSTEM PERMEASE"/>
    <property type="match status" value="1"/>
</dbReference>
<evidence type="ECO:0000256" key="5">
    <source>
        <dbReference type="ARBA" id="ARBA00023136"/>
    </source>
</evidence>
<dbReference type="AlphaFoldDB" id="A0A9X3N4L4"/>
<reference evidence="7" key="1">
    <citation type="submission" date="2022-10" db="EMBL/GenBank/DDBJ databases">
        <title>The WGS of Solirubrobacter phytolaccae KCTC 29190.</title>
        <authorList>
            <person name="Jiang Z."/>
        </authorList>
    </citation>
    <scope>NUCLEOTIDE SEQUENCE</scope>
    <source>
        <strain evidence="7">KCTC 29190</strain>
    </source>
</reference>
<evidence type="ECO:0000313" key="8">
    <source>
        <dbReference type="Proteomes" id="UP001147653"/>
    </source>
</evidence>
<feature type="transmembrane region" description="Helical" evidence="6">
    <location>
        <begin position="252"/>
        <end position="281"/>
    </location>
</feature>
<dbReference type="GO" id="GO:0005886">
    <property type="term" value="C:plasma membrane"/>
    <property type="evidence" value="ECO:0007669"/>
    <property type="project" value="UniProtKB-SubCell"/>
</dbReference>
<feature type="transmembrane region" description="Helical" evidence="6">
    <location>
        <begin position="166"/>
        <end position="182"/>
    </location>
</feature>
<name>A0A9X3N4L4_9ACTN</name>
<feature type="transmembrane region" description="Helical" evidence="6">
    <location>
        <begin position="215"/>
        <end position="240"/>
    </location>
</feature>
<proteinExistence type="predicted"/>
<feature type="transmembrane region" description="Helical" evidence="6">
    <location>
        <begin position="54"/>
        <end position="72"/>
    </location>
</feature>
<dbReference type="Pfam" id="PF02653">
    <property type="entry name" value="BPD_transp_2"/>
    <property type="match status" value="1"/>
</dbReference>
<accession>A0A9X3N4L4</accession>
<keyword evidence="4 6" id="KW-1133">Transmembrane helix</keyword>
<evidence type="ECO:0000256" key="3">
    <source>
        <dbReference type="ARBA" id="ARBA00022692"/>
    </source>
</evidence>
<keyword evidence="5 6" id="KW-0472">Membrane</keyword>
<dbReference type="CDD" id="cd06581">
    <property type="entry name" value="TM_PBP1_LivM_like"/>
    <property type="match status" value="1"/>
</dbReference>
<dbReference type="InterPro" id="IPR001851">
    <property type="entry name" value="ABC_transp_permease"/>
</dbReference>
<evidence type="ECO:0000256" key="4">
    <source>
        <dbReference type="ARBA" id="ARBA00022989"/>
    </source>
</evidence>